<evidence type="ECO:0000256" key="1">
    <source>
        <dbReference type="ARBA" id="ARBA00004479"/>
    </source>
</evidence>
<dbReference type="InterPro" id="IPR001611">
    <property type="entry name" value="Leu-rich_rpt"/>
</dbReference>
<dbReference type="Gene3D" id="3.80.10.10">
    <property type="entry name" value="Ribonuclease Inhibitor"/>
    <property type="match status" value="1"/>
</dbReference>
<keyword evidence="2" id="KW-0812">Transmembrane</keyword>
<dbReference type="PANTHER" id="PTHR45773:SF10">
    <property type="match status" value="1"/>
</dbReference>
<accession>A0A9D4C3T7</accession>
<evidence type="ECO:0000256" key="4">
    <source>
        <dbReference type="ARBA" id="ARBA00022989"/>
    </source>
</evidence>
<evidence type="ECO:0000313" key="7">
    <source>
        <dbReference type="Proteomes" id="UP000828390"/>
    </source>
</evidence>
<organism evidence="6 7">
    <name type="scientific">Dreissena polymorpha</name>
    <name type="common">Zebra mussel</name>
    <name type="synonym">Mytilus polymorpha</name>
    <dbReference type="NCBI Taxonomy" id="45954"/>
    <lineage>
        <taxon>Eukaryota</taxon>
        <taxon>Metazoa</taxon>
        <taxon>Spiralia</taxon>
        <taxon>Lophotrochozoa</taxon>
        <taxon>Mollusca</taxon>
        <taxon>Bivalvia</taxon>
        <taxon>Autobranchia</taxon>
        <taxon>Heteroconchia</taxon>
        <taxon>Euheterodonta</taxon>
        <taxon>Imparidentia</taxon>
        <taxon>Neoheterodontei</taxon>
        <taxon>Myida</taxon>
        <taxon>Dreissenoidea</taxon>
        <taxon>Dreissenidae</taxon>
        <taxon>Dreissena</taxon>
    </lineage>
</organism>
<protein>
    <recommendedName>
        <fullName evidence="8">LRRNT domain-containing protein</fullName>
    </recommendedName>
</protein>
<comment type="caution">
    <text evidence="6">The sequence shown here is derived from an EMBL/GenBank/DDBJ whole genome shotgun (WGS) entry which is preliminary data.</text>
</comment>
<dbReference type="Proteomes" id="UP000828390">
    <property type="component" value="Unassembled WGS sequence"/>
</dbReference>
<dbReference type="AlphaFoldDB" id="A0A9D4C3T7"/>
<evidence type="ECO:0000256" key="3">
    <source>
        <dbReference type="ARBA" id="ARBA00022729"/>
    </source>
</evidence>
<sequence length="155" mass="17321">MCARGQFPACPNTAVCSCSDHIIECHERGLTSVPFFQPVNHVYTKLNLENNFIKTIPADAFKNIPNQSTVFLNNNSIRFIDEHALGGVDGKITRVNLAFNNFTRFPSSLGVLSTILNIDVSNNPIDEDGFDEHTVYEIGDTTRYTLVRMFFGNDS</sequence>
<evidence type="ECO:0008006" key="8">
    <source>
        <dbReference type="Google" id="ProtNLM"/>
    </source>
</evidence>
<dbReference type="InterPro" id="IPR032675">
    <property type="entry name" value="LRR_dom_sf"/>
</dbReference>
<keyword evidence="4" id="KW-1133">Transmembrane helix</keyword>
<dbReference type="EMBL" id="JAIWYP010000013">
    <property type="protein sequence ID" value="KAH3716888.1"/>
    <property type="molecule type" value="Genomic_DNA"/>
</dbReference>
<dbReference type="PANTHER" id="PTHR45773">
    <property type="entry name" value="SLIT AND NTRK-LIKE PROTEIN 4-RELATED"/>
    <property type="match status" value="1"/>
</dbReference>
<dbReference type="PROSITE" id="PS51257">
    <property type="entry name" value="PROKAR_LIPOPROTEIN"/>
    <property type="match status" value="1"/>
</dbReference>
<proteinExistence type="predicted"/>
<evidence type="ECO:0000256" key="2">
    <source>
        <dbReference type="ARBA" id="ARBA00022692"/>
    </source>
</evidence>
<dbReference type="GO" id="GO:0051965">
    <property type="term" value="P:positive regulation of synapse assembly"/>
    <property type="evidence" value="ECO:0007669"/>
    <property type="project" value="TreeGrafter"/>
</dbReference>
<reference evidence="6" key="1">
    <citation type="journal article" date="2019" name="bioRxiv">
        <title>The Genome of the Zebra Mussel, Dreissena polymorpha: A Resource for Invasive Species Research.</title>
        <authorList>
            <person name="McCartney M.A."/>
            <person name="Auch B."/>
            <person name="Kono T."/>
            <person name="Mallez S."/>
            <person name="Zhang Y."/>
            <person name="Obille A."/>
            <person name="Becker A."/>
            <person name="Abrahante J.E."/>
            <person name="Garbe J."/>
            <person name="Badalamenti J.P."/>
            <person name="Herman A."/>
            <person name="Mangelson H."/>
            <person name="Liachko I."/>
            <person name="Sullivan S."/>
            <person name="Sone E.D."/>
            <person name="Koren S."/>
            <person name="Silverstein K.A.T."/>
            <person name="Beckman K.B."/>
            <person name="Gohl D.M."/>
        </authorList>
    </citation>
    <scope>NUCLEOTIDE SEQUENCE</scope>
    <source>
        <strain evidence="6">Duluth1</strain>
        <tissue evidence="6">Whole animal</tissue>
    </source>
</reference>
<dbReference type="GO" id="GO:0016020">
    <property type="term" value="C:membrane"/>
    <property type="evidence" value="ECO:0007669"/>
    <property type="project" value="UniProtKB-SubCell"/>
</dbReference>
<name>A0A9D4C3T7_DREPO</name>
<keyword evidence="7" id="KW-1185">Reference proteome</keyword>
<reference evidence="6" key="2">
    <citation type="submission" date="2020-11" db="EMBL/GenBank/DDBJ databases">
        <authorList>
            <person name="McCartney M.A."/>
            <person name="Auch B."/>
            <person name="Kono T."/>
            <person name="Mallez S."/>
            <person name="Becker A."/>
            <person name="Gohl D.M."/>
            <person name="Silverstein K.A.T."/>
            <person name="Koren S."/>
            <person name="Bechman K.B."/>
            <person name="Herman A."/>
            <person name="Abrahante J.E."/>
            <person name="Garbe J."/>
        </authorList>
    </citation>
    <scope>NUCLEOTIDE SEQUENCE</scope>
    <source>
        <strain evidence="6">Duluth1</strain>
        <tissue evidence="6">Whole animal</tissue>
    </source>
</reference>
<keyword evidence="3" id="KW-0732">Signal</keyword>
<comment type="subcellular location">
    <subcellularLocation>
        <location evidence="1">Membrane</location>
        <topology evidence="1">Single-pass type I membrane protein</topology>
    </subcellularLocation>
</comment>
<keyword evidence="5" id="KW-0472">Membrane</keyword>
<evidence type="ECO:0000256" key="5">
    <source>
        <dbReference type="ARBA" id="ARBA00023136"/>
    </source>
</evidence>
<evidence type="ECO:0000313" key="6">
    <source>
        <dbReference type="EMBL" id="KAH3716888.1"/>
    </source>
</evidence>
<gene>
    <name evidence="6" type="ORF">DPMN_059621</name>
</gene>
<dbReference type="Pfam" id="PF13855">
    <property type="entry name" value="LRR_8"/>
    <property type="match status" value="1"/>
</dbReference>
<dbReference type="SUPFAM" id="SSF52058">
    <property type="entry name" value="L domain-like"/>
    <property type="match status" value="1"/>
</dbReference>
<dbReference type="GO" id="GO:0007409">
    <property type="term" value="P:axonogenesis"/>
    <property type="evidence" value="ECO:0007669"/>
    <property type="project" value="TreeGrafter"/>
</dbReference>